<proteinExistence type="predicted"/>
<sequence>MTPKKKTVTIRDVAKLANVSYQTVSLVINNKPGVSVKTRKRILRLMDELDYRPNHAAQMLTTNRSQTLELILVDIEHSGRLAESTKRMAHAAKQTGYNLLVSETTEEELGATLDSARARLVDGVVLYAPLLWMEDDVLEALSHDLPLVRRDYRPGSRLAWVGFDQVYAARLAVEHLIQLGHRQIAAIPPKTQILNGHWRYTAWENVIQENGLEPGPVAFGDYSMESGYQAALKLIQSGERFTAVVVGTDGMAMGALRGFRECGLNVPDDVSVVGFDNSELSRYTDPLLTTVEFKFIKQDELAVRYLVDLLTDPTMELHQRVLLPNLIVRDSTRQFESP</sequence>
<evidence type="ECO:0000256" key="2">
    <source>
        <dbReference type="ARBA" id="ARBA00023125"/>
    </source>
</evidence>
<dbReference type="InterPro" id="IPR028082">
    <property type="entry name" value="Peripla_BP_I"/>
</dbReference>
<organism evidence="5 6">
    <name type="scientific">Phototrophicus methaneseepsis</name>
    <dbReference type="NCBI Taxonomy" id="2710758"/>
    <lineage>
        <taxon>Bacteria</taxon>
        <taxon>Bacillati</taxon>
        <taxon>Chloroflexota</taxon>
        <taxon>Candidatus Thermofontia</taxon>
        <taxon>Phototrophicales</taxon>
        <taxon>Phototrophicaceae</taxon>
        <taxon>Phototrophicus</taxon>
    </lineage>
</organism>
<evidence type="ECO:0000256" key="3">
    <source>
        <dbReference type="ARBA" id="ARBA00023163"/>
    </source>
</evidence>
<dbReference type="SUPFAM" id="SSF47413">
    <property type="entry name" value="lambda repressor-like DNA-binding domains"/>
    <property type="match status" value="1"/>
</dbReference>
<protein>
    <submittedName>
        <fullName evidence="5">LacI family DNA-binding transcriptional regulator</fullName>
    </submittedName>
</protein>
<reference evidence="5 6" key="1">
    <citation type="submission" date="2020-02" db="EMBL/GenBank/DDBJ databases">
        <authorList>
            <person name="Zheng R.K."/>
            <person name="Sun C.M."/>
        </authorList>
    </citation>
    <scope>NUCLEOTIDE SEQUENCE [LARGE SCALE GENOMIC DNA]</scope>
    <source>
        <strain evidence="6">rifampicinis</strain>
    </source>
</reference>
<dbReference type="PANTHER" id="PTHR30146">
    <property type="entry name" value="LACI-RELATED TRANSCRIPTIONAL REPRESSOR"/>
    <property type="match status" value="1"/>
</dbReference>
<dbReference type="RefSeq" id="WP_195170086.1">
    <property type="nucleotide sequence ID" value="NZ_CP062983.1"/>
</dbReference>
<dbReference type="PROSITE" id="PS50932">
    <property type="entry name" value="HTH_LACI_2"/>
    <property type="match status" value="1"/>
</dbReference>
<dbReference type="AlphaFoldDB" id="A0A7S8E7Y2"/>
<dbReference type="PROSITE" id="PS00356">
    <property type="entry name" value="HTH_LACI_1"/>
    <property type="match status" value="1"/>
</dbReference>
<accession>A0A7S8E7Y2</accession>
<gene>
    <name evidence="5" type="ORF">G4Y79_20360</name>
</gene>
<dbReference type="InterPro" id="IPR046335">
    <property type="entry name" value="LacI/GalR-like_sensor"/>
</dbReference>
<dbReference type="Proteomes" id="UP000594468">
    <property type="component" value="Chromosome"/>
</dbReference>
<dbReference type="InterPro" id="IPR000843">
    <property type="entry name" value="HTH_LacI"/>
</dbReference>
<dbReference type="Gene3D" id="3.40.50.2300">
    <property type="match status" value="2"/>
</dbReference>
<dbReference type="SUPFAM" id="SSF53822">
    <property type="entry name" value="Periplasmic binding protein-like I"/>
    <property type="match status" value="1"/>
</dbReference>
<dbReference type="Pfam" id="PF13377">
    <property type="entry name" value="Peripla_BP_3"/>
    <property type="match status" value="1"/>
</dbReference>
<feature type="domain" description="HTH lacI-type" evidence="4">
    <location>
        <begin position="8"/>
        <end position="62"/>
    </location>
</feature>
<evidence type="ECO:0000256" key="1">
    <source>
        <dbReference type="ARBA" id="ARBA00023015"/>
    </source>
</evidence>
<dbReference type="Pfam" id="PF00356">
    <property type="entry name" value="LacI"/>
    <property type="match status" value="1"/>
</dbReference>
<dbReference type="SMART" id="SM00354">
    <property type="entry name" value="HTH_LACI"/>
    <property type="match status" value="1"/>
</dbReference>
<keyword evidence="3" id="KW-0804">Transcription</keyword>
<evidence type="ECO:0000259" key="4">
    <source>
        <dbReference type="PROSITE" id="PS50932"/>
    </source>
</evidence>
<dbReference type="GO" id="GO:0000976">
    <property type="term" value="F:transcription cis-regulatory region binding"/>
    <property type="evidence" value="ECO:0007669"/>
    <property type="project" value="TreeGrafter"/>
</dbReference>
<evidence type="ECO:0000313" key="5">
    <source>
        <dbReference type="EMBL" id="QPC82016.1"/>
    </source>
</evidence>
<dbReference type="Gene3D" id="1.10.260.40">
    <property type="entry name" value="lambda repressor-like DNA-binding domains"/>
    <property type="match status" value="1"/>
</dbReference>
<dbReference type="GO" id="GO:0003700">
    <property type="term" value="F:DNA-binding transcription factor activity"/>
    <property type="evidence" value="ECO:0007669"/>
    <property type="project" value="TreeGrafter"/>
</dbReference>
<dbReference type="InterPro" id="IPR010982">
    <property type="entry name" value="Lambda_DNA-bd_dom_sf"/>
</dbReference>
<dbReference type="PANTHER" id="PTHR30146:SF153">
    <property type="entry name" value="LACTOSE OPERON REPRESSOR"/>
    <property type="match status" value="1"/>
</dbReference>
<dbReference type="EMBL" id="CP062983">
    <property type="protein sequence ID" value="QPC82016.1"/>
    <property type="molecule type" value="Genomic_DNA"/>
</dbReference>
<dbReference type="KEGG" id="pmet:G4Y79_20360"/>
<keyword evidence="2 5" id="KW-0238">DNA-binding</keyword>
<evidence type="ECO:0000313" key="6">
    <source>
        <dbReference type="Proteomes" id="UP000594468"/>
    </source>
</evidence>
<name>A0A7S8E7Y2_9CHLR</name>
<keyword evidence="1" id="KW-0805">Transcription regulation</keyword>
<dbReference type="CDD" id="cd01392">
    <property type="entry name" value="HTH_LacI"/>
    <property type="match status" value="1"/>
</dbReference>
<keyword evidence="6" id="KW-1185">Reference proteome</keyword>